<keyword evidence="3" id="KW-1185">Reference proteome</keyword>
<dbReference type="InterPro" id="IPR008258">
    <property type="entry name" value="Transglycosylase_SLT_dom_1"/>
</dbReference>
<dbReference type="InterPro" id="IPR023346">
    <property type="entry name" value="Lysozyme-like_dom_sf"/>
</dbReference>
<protein>
    <submittedName>
        <fullName evidence="2">Lytic transglycosylase domain-containing protein</fullName>
    </submittedName>
</protein>
<dbReference type="SUPFAM" id="SSF53955">
    <property type="entry name" value="Lysozyme-like"/>
    <property type="match status" value="1"/>
</dbReference>
<comment type="caution">
    <text evidence="2">The sequence shown here is derived from an EMBL/GenBank/DDBJ whole genome shotgun (WGS) entry which is preliminary data.</text>
</comment>
<dbReference type="Proteomes" id="UP000323720">
    <property type="component" value="Unassembled WGS sequence"/>
</dbReference>
<dbReference type="RefSeq" id="WP_148402075.1">
    <property type="nucleotide sequence ID" value="NZ_VSKK01000001.1"/>
</dbReference>
<reference evidence="2 3" key="1">
    <citation type="submission" date="2019-08" db="EMBL/GenBank/DDBJ databases">
        <title>Genomes of Antarctic Bizionia species.</title>
        <authorList>
            <person name="Bowman J.P."/>
        </authorList>
    </citation>
    <scope>NUCLEOTIDE SEQUENCE [LARGE SCALE GENOMIC DNA]</scope>
    <source>
        <strain evidence="2 3">ADA-4</strain>
    </source>
</reference>
<dbReference type="PROSITE" id="PS00018">
    <property type="entry name" value="EF_HAND_1"/>
    <property type="match status" value="1"/>
</dbReference>
<organism evidence="2 3">
    <name type="scientific">Bizionia myxarmorum</name>
    <dbReference type="NCBI Taxonomy" id="291186"/>
    <lineage>
        <taxon>Bacteria</taxon>
        <taxon>Pseudomonadati</taxon>
        <taxon>Bacteroidota</taxon>
        <taxon>Flavobacteriia</taxon>
        <taxon>Flavobacteriales</taxon>
        <taxon>Flavobacteriaceae</taxon>
        <taxon>Bizionia</taxon>
    </lineage>
</organism>
<dbReference type="GO" id="GO:0005509">
    <property type="term" value="F:calcium ion binding"/>
    <property type="evidence" value="ECO:0007669"/>
    <property type="project" value="InterPro"/>
</dbReference>
<dbReference type="Pfam" id="PF01464">
    <property type="entry name" value="SLT"/>
    <property type="match status" value="1"/>
</dbReference>
<dbReference type="InterPro" id="IPR018247">
    <property type="entry name" value="EF_Hand_1_Ca_BS"/>
</dbReference>
<dbReference type="EMBL" id="VSKK01000001">
    <property type="protein sequence ID" value="TYB78337.1"/>
    <property type="molecule type" value="Genomic_DNA"/>
</dbReference>
<name>A0A5D0RA29_9FLAO</name>
<evidence type="ECO:0000313" key="2">
    <source>
        <dbReference type="EMBL" id="TYB78337.1"/>
    </source>
</evidence>
<dbReference type="InterPro" id="IPR002048">
    <property type="entry name" value="EF_hand_dom"/>
</dbReference>
<feature type="domain" description="EF-hand" evidence="1">
    <location>
        <begin position="142"/>
        <end position="165"/>
    </location>
</feature>
<dbReference type="Gene3D" id="1.10.530.10">
    <property type="match status" value="1"/>
</dbReference>
<dbReference type="PROSITE" id="PS50222">
    <property type="entry name" value="EF_HAND_2"/>
    <property type="match status" value="1"/>
</dbReference>
<proteinExistence type="predicted"/>
<dbReference type="OrthoDB" id="961266at2"/>
<gene>
    <name evidence="2" type="ORF">ES674_00725</name>
</gene>
<sequence>MLIYQDKVPSNIRTAFIAKIKEVSSYLNIDPNWLMAVINFESAGTFSPSIENHITGATGLIQFMPNTAQSLGTTVSALSRMSGVQQLDYVKQYYNPYKTKIKSYIDLYFATFFPIAIGKAGNYVLQTSRIPPGVIATSNPIFDINKDGKITKQEVETVMLSRIPANLIHLVQTNKTISLFGVVVFAAAAYYGGKKLKLWE</sequence>
<accession>A0A5D0RA29</accession>
<evidence type="ECO:0000313" key="3">
    <source>
        <dbReference type="Proteomes" id="UP000323720"/>
    </source>
</evidence>
<dbReference type="AlphaFoldDB" id="A0A5D0RA29"/>
<evidence type="ECO:0000259" key="1">
    <source>
        <dbReference type="PROSITE" id="PS50222"/>
    </source>
</evidence>